<evidence type="ECO:0000259" key="8">
    <source>
        <dbReference type="PROSITE" id="PS50928"/>
    </source>
</evidence>
<evidence type="ECO:0000256" key="4">
    <source>
        <dbReference type="ARBA" id="ARBA00022692"/>
    </source>
</evidence>
<dbReference type="InterPro" id="IPR000515">
    <property type="entry name" value="MetI-like"/>
</dbReference>
<dbReference type="CDD" id="cd06261">
    <property type="entry name" value="TM_PBP2"/>
    <property type="match status" value="1"/>
</dbReference>
<protein>
    <recommendedName>
        <fullName evidence="8">ABC transmembrane type-1 domain-containing protein</fullName>
    </recommendedName>
</protein>
<dbReference type="Pfam" id="PF00528">
    <property type="entry name" value="BPD_transp_1"/>
    <property type="match status" value="1"/>
</dbReference>
<keyword evidence="3" id="KW-1003">Cell membrane</keyword>
<dbReference type="EMBL" id="UINC01192034">
    <property type="protein sequence ID" value="SVE06970.1"/>
    <property type="molecule type" value="Genomic_DNA"/>
</dbReference>
<keyword evidence="6 7" id="KW-0472">Membrane</keyword>
<dbReference type="PANTHER" id="PTHR30151:SF0">
    <property type="entry name" value="ABC TRANSPORTER PERMEASE PROTEIN MJ0413-RELATED"/>
    <property type="match status" value="1"/>
</dbReference>
<dbReference type="GO" id="GO:0055085">
    <property type="term" value="P:transmembrane transport"/>
    <property type="evidence" value="ECO:0007669"/>
    <property type="project" value="InterPro"/>
</dbReference>
<dbReference type="AlphaFoldDB" id="A0A383AHB4"/>
<evidence type="ECO:0000256" key="5">
    <source>
        <dbReference type="ARBA" id="ARBA00022989"/>
    </source>
</evidence>
<organism evidence="9">
    <name type="scientific">marine metagenome</name>
    <dbReference type="NCBI Taxonomy" id="408172"/>
    <lineage>
        <taxon>unclassified sequences</taxon>
        <taxon>metagenomes</taxon>
        <taxon>ecological metagenomes</taxon>
    </lineage>
</organism>
<feature type="transmembrane region" description="Helical" evidence="7">
    <location>
        <begin position="83"/>
        <end position="103"/>
    </location>
</feature>
<proteinExistence type="predicted"/>
<reference evidence="9" key="1">
    <citation type="submission" date="2018-05" db="EMBL/GenBank/DDBJ databases">
        <authorList>
            <person name="Lanie J.A."/>
            <person name="Ng W.-L."/>
            <person name="Kazmierczak K.M."/>
            <person name="Andrzejewski T.M."/>
            <person name="Davidsen T.M."/>
            <person name="Wayne K.J."/>
            <person name="Tettelin H."/>
            <person name="Glass J.I."/>
            <person name="Rusch D."/>
            <person name="Podicherti R."/>
            <person name="Tsui H.-C.T."/>
            <person name="Winkler M.E."/>
        </authorList>
    </citation>
    <scope>NUCLEOTIDE SEQUENCE</scope>
</reference>
<keyword evidence="5 7" id="KW-1133">Transmembrane helix</keyword>
<evidence type="ECO:0000256" key="3">
    <source>
        <dbReference type="ARBA" id="ARBA00022475"/>
    </source>
</evidence>
<keyword evidence="2" id="KW-0813">Transport</keyword>
<dbReference type="Gene3D" id="1.10.3720.10">
    <property type="entry name" value="MetI-like"/>
    <property type="match status" value="1"/>
</dbReference>
<keyword evidence="4 7" id="KW-0812">Transmembrane</keyword>
<dbReference type="PANTHER" id="PTHR30151">
    <property type="entry name" value="ALKANE SULFONATE ABC TRANSPORTER-RELATED, MEMBRANE SUBUNIT"/>
    <property type="match status" value="1"/>
</dbReference>
<evidence type="ECO:0000313" key="9">
    <source>
        <dbReference type="EMBL" id="SVE06970.1"/>
    </source>
</evidence>
<comment type="subcellular location">
    <subcellularLocation>
        <location evidence="1">Cell membrane</location>
        <topology evidence="1">Multi-pass membrane protein</topology>
    </subcellularLocation>
</comment>
<evidence type="ECO:0000256" key="7">
    <source>
        <dbReference type="SAM" id="Phobius"/>
    </source>
</evidence>
<dbReference type="GO" id="GO:0005886">
    <property type="term" value="C:plasma membrane"/>
    <property type="evidence" value="ECO:0007669"/>
    <property type="project" value="UniProtKB-SubCell"/>
</dbReference>
<evidence type="ECO:0000256" key="1">
    <source>
        <dbReference type="ARBA" id="ARBA00004651"/>
    </source>
</evidence>
<feature type="non-terminal residue" evidence="9">
    <location>
        <position position="169"/>
    </location>
</feature>
<evidence type="ECO:0000256" key="2">
    <source>
        <dbReference type="ARBA" id="ARBA00022448"/>
    </source>
</evidence>
<evidence type="ECO:0000256" key="6">
    <source>
        <dbReference type="ARBA" id="ARBA00023136"/>
    </source>
</evidence>
<sequence length="169" mass="18121">VVGVAGLVLWEGAVAGFGIQEFLLPRPSSILARLGEEWGEIRHATWETGRIAVSGLLAGILLGVLLAVFTTRFRVVHEGLTPLAVAVNATPIVALAPIFNAWFGITGSLSNQAVVVAVVFFPVFINTARGLTDVHPHEVELMRSYAAGDWTILREVRIPNALPFFANAL</sequence>
<feature type="non-terminal residue" evidence="9">
    <location>
        <position position="1"/>
    </location>
</feature>
<dbReference type="InterPro" id="IPR035906">
    <property type="entry name" value="MetI-like_sf"/>
</dbReference>
<accession>A0A383AHB4</accession>
<feature type="domain" description="ABC transmembrane type-1" evidence="8">
    <location>
        <begin position="45"/>
        <end position="169"/>
    </location>
</feature>
<feature type="transmembrane region" description="Helical" evidence="7">
    <location>
        <begin position="51"/>
        <end position="71"/>
    </location>
</feature>
<dbReference type="SUPFAM" id="SSF161098">
    <property type="entry name" value="MetI-like"/>
    <property type="match status" value="1"/>
</dbReference>
<dbReference type="PROSITE" id="PS50928">
    <property type="entry name" value="ABC_TM1"/>
    <property type="match status" value="1"/>
</dbReference>
<name>A0A383AHB4_9ZZZZ</name>
<gene>
    <name evidence="9" type="ORF">METZ01_LOCUS459824</name>
</gene>